<gene>
    <name evidence="1" type="ORF">BDR25DRAFT_331788</name>
</gene>
<evidence type="ECO:0000313" key="1">
    <source>
        <dbReference type="EMBL" id="KAF2475254.1"/>
    </source>
</evidence>
<sequence>MLKGFFLGLAAFGAVVLAILLYGVYNTFIHPLRSYPGPPLWKAFRLPYVISIHRGDMHRRLKEFHDKYGLIVRIAPNELSYADGRAWKDIYANRPGHLPFKRNPTWFQKLKADDPKSIMGPDEDAHSRIRRAFANSFSEKSLKDQSPIIERHVEGFMNQLKSPTSGRLWKEKGIDLVKWLNFLTFDISGDLSFGESFESVKNGKEHPWVAIAQDFGKGLSLITTANLYPPLNKMLRYILPKKIIQRQIDHRAMSAAKARKRLAMDTDRPDLVTLVKKYNDKKMALSDKEWEINMTMMIFAGSETTASALSAIFRELAQSRGVIYSLTQEIREAFQEESQITIASTRDLPYMNAVINEGLRLDPAVVVGVPRVVPKGGDTICGKWVSEGTYVAFNQFSANRLERNFHYPNSFIPERFLTKSLGRDDLSTFQPFGIGRHSCIGMKLAYAEMRLIIARLLYSFDLTLADEKDRWDWGGQATYMFWVKRPLQVILRRSGRT</sequence>
<organism evidence="1 2">
    <name type="scientific">Lindgomyces ingoldianus</name>
    <dbReference type="NCBI Taxonomy" id="673940"/>
    <lineage>
        <taxon>Eukaryota</taxon>
        <taxon>Fungi</taxon>
        <taxon>Dikarya</taxon>
        <taxon>Ascomycota</taxon>
        <taxon>Pezizomycotina</taxon>
        <taxon>Dothideomycetes</taxon>
        <taxon>Pleosporomycetidae</taxon>
        <taxon>Pleosporales</taxon>
        <taxon>Lindgomycetaceae</taxon>
        <taxon>Lindgomyces</taxon>
    </lineage>
</organism>
<comment type="caution">
    <text evidence="1">The sequence shown here is derived from an EMBL/GenBank/DDBJ whole genome shotgun (WGS) entry which is preliminary data.</text>
</comment>
<evidence type="ECO:0000313" key="2">
    <source>
        <dbReference type="Proteomes" id="UP000799755"/>
    </source>
</evidence>
<proteinExistence type="predicted"/>
<accession>A0ACB6R7M9</accession>
<reference evidence="1" key="1">
    <citation type="journal article" date="2020" name="Stud. Mycol.">
        <title>101 Dothideomycetes genomes: a test case for predicting lifestyles and emergence of pathogens.</title>
        <authorList>
            <person name="Haridas S."/>
            <person name="Albert R."/>
            <person name="Binder M."/>
            <person name="Bloem J."/>
            <person name="Labutti K."/>
            <person name="Salamov A."/>
            <person name="Andreopoulos B."/>
            <person name="Baker S."/>
            <person name="Barry K."/>
            <person name="Bills G."/>
            <person name="Bluhm B."/>
            <person name="Cannon C."/>
            <person name="Castanera R."/>
            <person name="Culley D."/>
            <person name="Daum C."/>
            <person name="Ezra D."/>
            <person name="Gonzalez J."/>
            <person name="Henrissat B."/>
            <person name="Kuo A."/>
            <person name="Liang C."/>
            <person name="Lipzen A."/>
            <person name="Lutzoni F."/>
            <person name="Magnuson J."/>
            <person name="Mondo S."/>
            <person name="Nolan M."/>
            <person name="Ohm R."/>
            <person name="Pangilinan J."/>
            <person name="Park H.-J."/>
            <person name="Ramirez L."/>
            <person name="Alfaro M."/>
            <person name="Sun H."/>
            <person name="Tritt A."/>
            <person name="Yoshinaga Y."/>
            <person name="Zwiers L.-H."/>
            <person name="Turgeon B."/>
            <person name="Goodwin S."/>
            <person name="Spatafora J."/>
            <person name="Crous P."/>
            <person name="Grigoriev I."/>
        </authorList>
    </citation>
    <scope>NUCLEOTIDE SEQUENCE</scope>
    <source>
        <strain evidence="1">ATCC 200398</strain>
    </source>
</reference>
<keyword evidence="2" id="KW-1185">Reference proteome</keyword>
<name>A0ACB6R7M9_9PLEO</name>
<dbReference type="EMBL" id="MU003496">
    <property type="protein sequence ID" value="KAF2475254.1"/>
    <property type="molecule type" value="Genomic_DNA"/>
</dbReference>
<protein>
    <submittedName>
        <fullName evidence="1">Cytochrome P450</fullName>
    </submittedName>
</protein>
<dbReference type="Proteomes" id="UP000799755">
    <property type="component" value="Unassembled WGS sequence"/>
</dbReference>